<keyword evidence="2" id="KW-1185">Reference proteome</keyword>
<organism evidence="1 2">
    <name type="scientific">Nelumbo nucifera</name>
    <name type="common">Sacred lotus</name>
    <dbReference type="NCBI Taxonomy" id="4432"/>
    <lineage>
        <taxon>Eukaryota</taxon>
        <taxon>Viridiplantae</taxon>
        <taxon>Streptophyta</taxon>
        <taxon>Embryophyta</taxon>
        <taxon>Tracheophyta</taxon>
        <taxon>Spermatophyta</taxon>
        <taxon>Magnoliopsida</taxon>
        <taxon>Proteales</taxon>
        <taxon>Nelumbonaceae</taxon>
        <taxon>Nelumbo</taxon>
    </lineage>
</organism>
<protein>
    <submittedName>
        <fullName evidence="1">Uncharacterized protein</fullName>
    </submittedName>
</protein>
<comment type="caution">
    <text evidence="1">The sequence shown here is derived from an EMBL/GenBank/DDBJ whole genome shotgun (WGS) entry which is preliminary data.</text>
</comment>
<proteinExistence type="predicted"/>
<dbReference type="Proteomes" id="UP000607653">
    <property type="component" value="Unassembled WGS sequence"/>
</dbReference>
<accession>A0A822ZUV7</accession>
<evidence type="ECO:0000313" key="2">
    <source>
        <dbReference type="Proteomes" id="UP000607653"/>
    </source>
</evidence>
<evidence type="ECO:0000313" key="1">
    <source>
        <dbReference type="EMBL" id="DAD47135.1"/>
    </source>
</evidence>
<dbReference type="AlphaFoldDB" id="A0A822ZUV7"/>
<dbReference type="EMBL" id="DUZY01000008">
    <property type="protein sequence ID" value="DAD47135.1"/>
    <property type="molecule type" value="Genomic_DNA"/>
</dbReference>
<reference evidence="1 2" key="1">
    <citation type="journal article" date="2020" name="Mol. Biol. Evol.">
        <title>Distinct Expression and Methylation Patterns for Genes with Different Fates following a Single Whole-Genome Duplication in Flowering Plants.</title>
        <authorList>
            <person name="Shi T."/>
            <person name="Rahmani R.S."/>
            <person name="Gugger P.F."/>
            <person name="Wang M."/>
            <person name="Li H."/>
            <person name="Zhang Y."/>
            <person name="Li Z."/>
            <person name="Wang Q."/>
            <person name="Van de Peer Y."/>
            <person name="Marchal K."/>
            <person name="Chen J."/>
        </authorList>
    </citation>
    <scope>NUCLEOTIDE SEQUENCE [LARGE SCALE GENOMIC DNA]</scope>
    <source>
        <tissue evidence="1">Leaf</tissue>
    </source>
</reference>
<name>A0A822ZUV7_NELNU</name>
<gene>
    <name evidence="1" type="ORF">HUJ06_017072</name>
</gene>
<sequence length="74" mass="8169">MIFYTSPEGRLSKSYTSSSMSRYDSIKHAALSSSVKDSPTVFSSDVLELRDLPRPISLSQRLSNGCHSPDLPPH</sequence>